<protein>
    <submittedName>
        <fullName evidence="2">Uncharacterized protein</fullName>
    </submittedName>
</protein>
<sequence>MIFFIGIGVETLTCITTFSSSITIKRHREGIVVISFLLPPREVRMLSDSTPERARPRHTLSRGNKPRPQSSLHQLTPIEIKNNQ</sequence>
<proteinExistence type="predicted"/>
<feature type="region of interest" description="Disordered" evidence="1">
    <location>
        <begin position="46"/>
        <end position="84"/>
    </location>
</feature>
<organism evidence="2 3">
    <name type="scientific">Ilex paraguariensis</name>
    <name type="common">yerba mate</name>
    <dbReference type="NCBI Taxonomy" id="185542"/>
    <lineage>
        <taxon>Eukaryota</taxon>
        <taxon>Viridiplantae</taxon>
        <taxon>Streptophyta</taxon>
        <taxon>Embryophyta</taxon>
        <taxon>Tracheophyta</taxon>
        <taxon>Spermatophyta</taxon>
        <taxon>Magnoliopsida</taxon>
        <taxon>eudicotyledons</taxon>
        <taxon>Gunneridae</taxon>
        <taxon>Pentapetalae</taxon>
        <taxon>asterids</taxon>
        <taxon>campanulids</taxon>
        <taxon>Aquifoliales</taxon>
        <taxon>Aquifoliaceae</taxon>
        <taxon>Ilex</taxon>
    </lineage>
</organism>
<dbReference type="Proteomes" id="UP001642360">
    <property type="component" value="Unassembled WGS sequence"/>
</dbReference>
<keyword evidence="3" id="KW-1185">Reference proteome</keyword>
<evidence type="ECO:0000313" key="3">
    <source>
        <dbReference type="Proteomes" id="UP001642360"/>
    </source>
</evidence>
<reference evidence="2 3" key="1">
    <citation type="submission" date="2024-02" db="EMBL/GenBank/DDBJ databases">
        <authorList>
            <person name="Vignale AGUSTIN F."/>
            <person name="Sosa J E."/>
            <person name="Modenutti C."/>
        </authorList>
    </citation>
    <scope>NUCLEOTIDE SEQUENCE [LARGE SCALE GENOMIC DNA]</scope>
</reference>
<accession>A0ABC8T760</accession>
<evidence type="ECO:0000256" key="1">
    <source>
        <dbReference type="SAM" id="MobiDB-lite"/>
    </source>
</evidence>
<evidence type="ECO:0000313" key="2">
    <source>
        <dbReference type="EMBL" id="CAK9162898.1"/>
    </source>
</evidence>
<name>A0ABC8T760_9AQUA</name>
<comment type="caution">
    <text evidence="2">The sequence shown here is derived from an EMBL/GenBank/DDBJ whole genome shotgun (WGS) entry which is preliminary data.</text>
</comment>
<gene>
    <name evidence="2" type="ORF">ILEXP_LOCUS31858</name>
</gene>
<dbReference type="AlphaFoldDB" id="A0ABC8T760"/>
<dbReference type="EMBL" id="CAUOFW020003947">
    <property type="protein sequence ID" value="CAK9162898.1"/>
    <property type="molecule type" value="Genomic_DNA"/>
</dbReference>